<keyword evidence="2" id="KW-0472">Membrane</keyword>
<sequence length="471" mass="48707">MTGPQQPTPPPHPTPAAGVGSAPPPAPPAGNVVAFPPPGGRGTRRLGVWIAAGVAALLLIGLGVTLAVRAAIAPDEREREGPLASVAWTVTYATEWDLKNQDSDRPYAIWTAGDVVVRAQPDGVIGYRVADGQQAWAVPAPQDRQVCAAPQRITGTLTAVLVADKKTGCSTLLGIDLAAGKQTWTRALPAADSSHPRTDWRATNMAVAGGKILINDASTAVRAYDAATGRPGWTYTGGTTGDGILTGLGASATTAIVGVQGLFSRTPPSVAGVDLATGRQKWMTPQGDGHGLAVVISGSPPVATTRLGGDRAAIIALTDTGSFAVAIPQRIDGRIVKILGPVSGDEAAGLPAAVHGNTLYVFADGNGRYLHAIDLATGDTRWTSRELDRSTMLGPVDDQSVTLLEPGLASVDEPTRLLHLAAADGAVRTLAEVEAPELEYQREATLVRAGNTYVVVPWSRRGNTHALLGIR</sequence>
<feature type="transmembrane region" description="Helical" evidence="2">
    <location>
        <begin position="46"/>
        <end position="68"/>
    </location>
</feature>
<reference evidence="4" key="1">
    <citation type="journal article" date="2014" name="Int. J. Syst. Evol. Microbiol.">
        <title>Complete genome sequence of Corynebacterium casei LMG S-19264T (=DSM 44701T), isolated from a smear-ripened cheese.</title>
        <authorList>
            <consortium name="US DOE Joint Genome Institute (JGI-PGF)"/>
            <person name="Walter F."/>
            <person name="Albersmeier A."/>
            <person name="Kalinowski J."/>
            <person name="Ruckert C."/>
        </authorList>
    </citation>
    <scope>NUCLEOTIDE SEQUENCE</scope>
    <source>
        <strain evidence="4">JCM 3090</strain>
    </source>
</reference>
<evidence type="ECO:0000313" key="4">
    <source>
        <dbReference type="EMBL" id="GGJ89678.1"/>
    </source>
</evidence>
<gene>
    <name evidence="4" type="ORF">GCM10010123_19310</name>
</gene>
<dbReference type="PANTHER" id="PTHR34512">
    <property type="entry name" value="CELL SURFACE PROTEIN"/>
    <property type="match status" value="1"/>
</dbReference>
<evidence type="ECO:0000256" key="2">
    <source>
        <dbReference type="SAM" id="Phobius"/>
    </source>
</evidence>
<accession>A0A8J3B364</accession>
<dbReference type="EMBL" id="BMQB01000003">
    <property type="protein sequence ID" value="GGJ89678.1"/>
    <property type="molecule type" value="Genomic_DNA"/>
</dbReference>
<dbReference type="Pfam" id="PF13360">
    <property type="entry name" value="PQQ_2"/>
    <property type="match status" value="1"/>
</dbReference>
<dbReference type="RefSeq" id="WP_189169718.1">
    <property type="nucleotide sequence ID" value="NZ_BMQB01000003.1"/>
</dbReference>
<name>A0A8J3B364_9ACTN</name>
<dbReference type="InterPro" id="IPR018391">
    <property type="entry name" value="PQQ_b-propeller_rpt"/>
</dbReference>
<dbReference type="Proteomes" id="UP000649739">
    <property type="component" value="Unassembled WGS sequence"/>
</dbReference>
<evidence type="ECO:0000256" key="1">
    <source>
        <dbReference type="SAM" id="MobiDB-lite"/>
    </source>
</evidence>
<feature type="region of interest" description="Disordered" evidence="1">
    <location>
        <begin position="1"/>
        <end position="37"/>
    </location>
</feature>
<dbReference type="InterPro" id="IPR002372">
    <property type="entry name" value="PQQ_rpt_dom"/>
</dbReference>
<reference evidence="4" key="2">
    <citation type="submission" date="2020-09" db="EMBL/GenBank/DDBJ databases">
        <authorList>
            <person name="Sun Q."/>
            <person name="Ohkuma M."/>
        </authorList>
    </citation>
    <scope>NUCLEOTIDE SEQUENCE</scope>
    <source>
        <strain evidence="4">JCM 3090</strain>
    </source>
</reference>
<dbReference type="AlphaFoldDB" id="A0A8J3B364"/>
<dbReference type="InterPro" id="IPR015943">
    <property type="entry name" value="WD40/YVTN_repeat-like_dom_sf"/>
</dbReference>
<dbReference type="PANTHER" id="PTHR34512:SF30">
    <property type="entry name" value="OUTER MEMBRANE PROTEIN ASSEMBLY FACTOR BAMB"/>
    <property type="match status" value="1"/>
</dbReference>
<comment type="caution">
    <text evidence="4">The sequence shown here is derived from an EMBL/GenBank/DDBJ whole genome shotgun (WGS) entry which is preliminary data.</text>
</comment>
<dbReference type="SMART" id="SM00564">
    <property type="entry name" value="PQQ"/>
    <property type="match status" value="2"/>
</dbReference>
<dbReference type="InterPro" id="IPR011047">
    <property type="entry name" value="Quinoprotein_ADH-like_sf"/>
</dbReference>
<dbReference type="Gene3D" id="2.130.10.10">
    <property type="entry name" value="YVTN repeat-like/Quinoprotein amine dehydrogenase"/>
    <property type="match status" value="1"/>
</dbReference>
<keyword evidence="5" id="KW-1185">Reference proteome</keyword>
<feature type="compositionally biased region" description="Pro residues" evidence="1">
    <location>
        <begin position="1"/>
        <end position="14"/>
    </location>
</feature>
<proteinExistence type="predicted"/>
<keyword evidence="2" id="KW-1133">Transmembrane helix</keyword>
<protein>
    <recommendedName>
        <fullName evidence="3">Pyrrolo-quinoline quinone repeat domain-containing protein</fullName>
    </recommendedName>
</protein>
<evidence type="ECO:0000313" key="5">
    <source>
        <dbReference type="Proteomes" id="UP000649739"/>
    </source>
</evidence>
<organism evidence="4 5">
    <name type="scientific">Pilimelia anulata</name>
    <dbReference type="NCBI Taxonomy" id="53371"/>
    <lineage>
        <taxon>Bacteria</taxon>
        <taxon>Bacillati</taxon>
        <taxon>Actinomycetota</taxon>
        <taxon>Actinomycetes</taxon>
        <taxon>Micromonosporales</taxon>
        <taxon>Micromonosporaceae</taxon>
        <taxon>Pilimelia</taxon>
    </lineage>
</organism>
<feature type="domain" description="Pyrrolo-quinoline quinone repeat" evidence="3">
    <location>
        <begin position="168"/>
        <end position="383"/>
    </location>
</feature>
<evidence type="ECO:0000259" key="3">
    <source>
        <dbReference type="Pfam" id="PF13360"/>
    </source>
</evidence>
<dbReference type="SUPFAM" id="SSF50998">
    <property type="entry name" value="Quinoprotein alcohol dehydrogenase-like"/>
    <property type="match status" value="1"/>
</dbReference>
<keyword evidence="2" id="KW-0812">Transmembrane</keyword>
<dbReference type="Gene3D" id="2.40.128.630">
    <property type="match status" value="1"/>
</dbReference>